<reference evidence="1" key="1">
    <citation type="submission" date="2023-01" db="EMBL/GenBank/DDBJ databases">
        <title>The chitinases involved in constricting ring structure development in the nematode-trapping fungus Drechslerella dactyloides.</title>
        <authorList>
            <person name="Wang R."/>
            <person name="Zhang L."/>
            <person name="Tang P."/>
            <person name="Li S."/>
            <person name="Liang L."/>
        </authorList>
    </citation>
    <scope>NUCLEOTIDE SEQUENCE</scope>
    <source>
        <strain evidence="1">YMF1.00031</strain>
    </source>
</reference>
<dbReference type="AlphaFoldDB" id="A0AAD6J134"/>
<name>A0AAD6J134_DREDA</name>
<dbReference type="GO" id="GO:0004386">
    <property type="term" value="F:helicase activity"/>
    <property type="evidence" value="ECO:0007669"/>
    <property type="project" value="UniProtKB-KW"/>
</dbReference>
<evidence type="ECO:0000313" key="2">
    <source>
        <dbReference type="Proteomes" id="UP001221413"/>
    </source>
</evidence>
<evidence type="ECO:0000313" key="1">
    <source>
        <dbReference type="EMBL" id="KAJ6261679.1"/>
    </source>
</evidence>
<proteinExistence type="predicted"/>
<keyword evidence="2" id="KW-1185">Reference proteome</keyword>
<keyword evidence="1" id="KW-0547">Nucleotide-binding</keyword>
<accession>A0AAD6J134</accession>
<dbReference type="EMBL" id="JAQGDS010000003">
    <property type="protein sequence ID" value="KAJ6261679.1"/>
    <property type="molecule type" value="Genomic_DNA"/>
</dbReference>
<organism evidence="1 2">
    <name type="scientific">Drechslerella dactyloides</name>
    <name type="common">Nematode-trapping fungus</name>
    <name type="synonym">Arthrobotrys dactyloides</name>
    <dbReference type="NCBI Taxonomy" id="74499"/>
    <lineage>
        <taxon>Eukaryota</taxon>
        <taxon>Fungi</taxon>
        <taxon>Dikarya</taxon>
        <taxon>Ascomycota</taxon>
        <taxon>Pezizomycotina</taxon>
        <taxon>Orbiliomycetes</taxon>
        <taxon>Orbiliales</taxon>
        <taxon>Orbiliaceae</taxon>
        <taxon>Drechslerella</taxon>
    </lineage>
</organism>
<keyword evidence="1" id="KW-0067">ATP-binding</keyword>
<keyword evidence="1" id="KW-0347">Helicase</keyword>
<dbReference type="Proteomes" id="UP001221413">
    <property type="component" value="Unassembled WGS sequence"/>
</dbReference>
<comment type="caution">
    <text evidence="1">The sequence shown here is derived from an EMBL/GenBank/DDBJ whole genome shotgun (WGS) entry which is preliminary data.</text>
</comment>
<sequence length="294" mass="33251">MNIIENESGLQDQPPAVEARPQDALSVLLARLRMANATQNPESDEAVVEPPWQRTVTARIFYWNLYGLPWCQCIGEPTDDDLRDESYLPRWEAKYREAESVSIPFIDTSSNEVIKKHWAAALSSCPNRWLFQEANMVFYIRVGAAVVPVTTGSDSELTGWYPILHHYAVNGKHFTSPIIPDNAATKFIVEEYLAQDDIFRKWLCVSILLTSGGPPRGTEITSWLKVNVATQRRSFFVVDDVILILSWYNKTQNMTGLAKSIARYLPPCLSTLLALYLVVVDPWVDFIKTAIVPT</sequence>
<keyword evidence="1" id="KW-0378">Hydrolase</keyword>
<gene>
    <name evidence="1" type="ORF">Dda_2477</name>
</gene>
<protein>
    <submittedName>
        <fullName evidence="1">ATP-dependent DNA helicase tlh2</fullName>
    </submittedName>
</protein>